<evidence type="ECO:0000313" key="1">
    <source>
        <dbReference type="EMBL" id="TYC15646.1"/>
    </source>
</evidence>
<dbReference type="Proteomes" id="UP000323621">
    <property type="component" value="Unassembled WGS sequence"/>
</dbReference>
<comment type="caution">
    <text evidence="1">The sequence shown here is derived from an EMBL/GenBank/DDBJ whole genome shotgun (WGS) entry which is preliminary data.</text>
</comment>
<proteinExistence type="predicted"/>
<reference evidence="1 2" key="1">
    <citation type="submission" date="2019-08" db="EMBL/GenBank/DDBJ databases">
        <title>Genomes of Antarctic Bizionia species.</title>
        <authorList>
            <person name="Bowman J.P."/>
        </authorList>
    </citation>
    <scope>NUCLEOTIDE SEQUENCE [LARGE SCALE GENOMIC DNA]</scope>
    <source>
        <strain evidence="1 2">IC164</strain>
    </source>
</reference>
<sequence length="157" mass="18147">MKSVLLVFILGVVLVSCERDMLTHHLNTGLEELEHSRPINEKLVSNYEIKKLGFFNLGHNKYKMALLLNDNIEPEMVEAYTLGMHIKSDSLQLLPKGKNYISLDTTVTLKTFNNHNYIIREFKTPIKQITSLRIFLYNLGVYKKREGNQVVIRNIGL</sequence>
<name>A0ABY3MCM1_9FLAO</name>
<evidence type="ECO:0008006" key="3">
    <source>
        <dbReference type="Google" id="ProtNLM"/>
    </source>
</evidence>
<protein>
    <recommendedName>
        <fullName evidence="3">Lipoprotein</fullName>
    </recommendedName>
</protein>
<evidence type="ECO:0000313" key="2">
    <source>
        <dbReference type="Proteomes" id="UP000323621"/>
    </source>
</evidence>
<dbReference type="EMBL" id="VSKN01000004">
    <property type="protein sequence ID" value="TYC15646.1"/>
    <property type="molecule type" value="Genomic_DNA"/>
</dbReference>
<accession>A0ABY3MCM1</accession>
<keyword evidence="2" id="KW-1185">Reference proteome</keyword>
<dbReference type="RefSeq" id="WP_148380575.1">
    <property type="nucleotide sequence ID" value="NZ_VSKN01000004.1"/>
</dbReference>
<dbReference type="PROSITE" id="PS51257">
    <property type="entry name" value="PROKAR_LIPOPROTEIN"/>
    <property type="match status" value="1"/>
</dbReference>
<organism evidence="1 2">
    <name type="scientific">Bizionia gelidisalsuginis</name>
    <dbReference type="NCBI Taxonomy" id="291188"/>
    <lineage>
        <taxon>Bacteria</taxon>
        <taxon>Pseudomonadati</taxon>
        <taxon>Bacteroidota</taxon>
        <taxon>Flavobacteriia</taxon>
        <taxon>Flavobacteriales</taxon>
        <taxon>Flavobacteriaceae</taxon>
        <taxon>Bizionia</taxon>
    </lineage>
</organism>
<gene>
    <name evidence="1" type="ORF">ES677_04705</name>
</gene>